<keyword evidence="1" id="KW-1133">Transmembrane helix</keyword>
<proteinExistence type="predicted"/>
<feature type="transmembrane region" description="Helical" evidence="1">
    <location>
        <begin position="36"/>
        <end position="59"/>
    </location>
</feature>
<dbReference type="OrthoDB" id="675847at2"/>
<keyword evidence="1" id="KW-0812">Transmembrane</keyword>
<evidence type="ECO:0000313" key="2">
    <source>
        <dbReference type="EMBL" id="QDU08232.1"/>
    </source>
</evidence>
<feature type="transmembrane region" description="Helical" evidence="1">
    <location>
        <begin position="65"/>
        <end position="82"/>
    </location>
</feature>
<accession>A0A517WSJ8</accession>
<evidence type="ECO:0000256" key="1">
    <source>
        <dbReference type="SAM" id="Phobius"/>
    </source>
</evidence>
<feature type="transmembrane region" description="Helical" evidence="1">
    <location>
        <begin position="6"/>
        <end position="29"/>
    </location>
</feature>
<reference evidence="2 3" key="1">
    <citation type="submission" date="2019-03" db="EMBL/GenBank/DDBJ databases">
        <title>Deep-cultivation of Planctomycetes and their phenomic and genomic characterization uncovers novel biology.</title>
        <authorList>
            <person name="Wiegand S."/>
            <person name="Jogler M."/>
            <person name="Boedeker C."/>
            <person name="Pinto D."/>
            <person name="Vollmers J."/>
            <person name="Rivas-Marin E."/>
            <person name="Kohn T."/>
            <person name="Peeters S.H."/>
            <person name="Heuer A."/>
            <person name="Rast P."/>
            <person name="Oberbeckmann S."/>
            <person name="Bunk B."/>
            <person name="Jeske O."/>
            <person name="Meyerdierks A."/>
            <person name="Storesund J.E."/>
            <person name="Kallscheuer N."/>
            <person name="Luecker S."/>
            <person name="Lage O.M."/>
            <person name="Pohl T."/>
            <person name="Merkel B.J."/>
            <person name="Hornburger P."/>
            <person name="Mueller R.-W."/>
            <person name="Bruemmer F."/>
            <person name="Labrenz M."/>
            <person name="Spormann A.M."/>
            <person name="Op den Camp H."/>
            <person name="Overmann J."/>
            <person name="Amann R."/>
            <person name="Jetten M.S.M."/>
            <person name="Mascher T."/>
            <person name="Medema M.H."/>
            <person name="Devos D.P."/>
            <person name="Kaster A.-K."/>
            <person name="Ovreas L."/>
            <person name="Rohde M."/>
            <person name="Galperin M.Y."/>
            <person name="Jogler C."/>
        </authorList>
    </citation>
    <scope>NUCLEOTIDE SEQUENCE [LARGE SCALE GENOMIC DNA]</scope>
    <source>
        <strain evidence="2 3">V202</strain>
    </source>
</reference>
<gene>
    <name evidence="2" type="ORF">V202x_15970</name>
</gene>
<feature type="transmembrane region" description="Helical" evidence="1">
    <location>
        <begin position="192"/>
        <end position="214"/>
    </location>
</feature>
<feature type="transmembrane region" description="Helical" evidence="1">
    <location>
        <begin position="155"/>
        <end position="180"/>
    </location>
</feature>
<dbReference type="EMBL" id="CP037422">
    <property type="protein sequence ID" value="QDU08232.1"/>
    <property type="molecule type" value="Genomic_DNA"/>
</dbReference>
<evidence type="ECO:0000313" key="3">
    <source>
        <dbReference type="Proteomes" id="UP000318384"/>
    </source>
</evidence>
<dbReference type="AlphaFoldDB" id="A0A517WSJ8"/>
<dbReference type="RefSeq" id="WP_145172725.1">
    <property type="nucleotide sequence ID" value="NZ_CP037422.1"/>
</dbReference>
<sequence>MEPLPAQPSLILQVGFIVLSILLVAMFAIALRSRWVFGIGIVWLVFTGIIGSSGLLSVFDSTPPRILLLLFPTFAVTIVLGLSKWGKHLSLLPLSLLVGYQAFRIPVEILIHLAAEEGVAPPQMSWDGINLDVLSGASALLLFPFVKRIPKWGILLWNTLALCLLIWIVGVAVLSFPSAFQRLKPDNIWVTYFPFVWLPTIAVPAALIGHIAVYRKLLSRKDQQTENKH</sequence>
<protein>
    <submittedName>
        <fullName evidence="2">Uncharacterized protein</fullName>
    </submittedName>
</protein>
<organism evidence="2 3">
    <name type="scientific">Gimesia aquarii</name>
    <dbReference type="NCBI Taxonomy" id="2527964"/>
    <lineage>
        <taxon>Bacteria</taxon>
        <taxon>Pseudomonadati</taxon>
        <taxon>Planctomycetota</taxon>
        <taxon>Planctomycetia</taxon>
        <taxon>Planctomycetales</taxon>
        <taxon>Planctomycetaceae</taxon>
        <taxon>Gimesia</taxon>
    </lineage>
</organism>
<name>A0A517WSJ8_9PLAN</name>
<keyword evidence="3" id="KW-1185">Reference proteome</keyword>
<dbReference type="Proteomes" id="UP000318384">
    <property type="component" value="Chromosome"/>
</dbReference>
<keyword evidence="1" id="KW-0472">Membrane</keyword>